<dbReference type="VEuPathDB" id="ToxoDB:EBH_0051610"/>
<dbReference type="EMBL" id="HG713171">
    <property type="protein sequence ID" value="CDJ52674.1"/>
    <property type="molecule type" value="Genomic_DNA"/>
</dbReference>
<name>U6LVQ5_9EIME</name>
<organism evidence="2 3">
    <name type="scientific">Eimeria brunetti</name>
    <dbReference type="NCBI Taxonomy" id="51314"/>
    <lineage>
        <taxon>Eukaryota</taxon>
        <taxon>Sar</taxon>
        <taxon>Alveolata</taxon>
        <taxon>Apicomplexa</taxon>
        <taxon>Conoidasida</taxon>
        <taxon>Coccidia</taxon>
        <taxon>Eucoccidiorida</taxon>
        <taxon>Eimeriorina</taxon>
        <taxon>Eimeriidae</taxon>
        <taxon>Eimeria</taxon>
    </lineage>
</organism>
<proteinExistence type="predicted"/>
<dbReference type="PANTHER" id="PTHR12849:SF0">
    <property type="entry name" value="LARIAT DEBRANCHING ENZYME"/>
    <property type="match status" value="1"/>
</dbReference>
<keyword evidence="3" id="KW-1185">Reference proteome</keyword>
<protein>
    <submittedName>
        <fullName evidence="2">Serine/threonine protein phosphatase, putative</fullName>
    </submittedName>
</protein>
<dbReference type="GO" id="GO:0005634">
    <property type="term" value="C:nucleus"/>
    <property type="evidence" value="ECO:0007669"/>
    <property type="project" value="TreeGrafter"/>
</dbReference>
<dbReference type="AlphaFoldDB" id="U6LVQ5"/>
<reference evidence="2" key="2">
    <citation type="submission" date="2013-10" db="EMBL/GenBank/DDBJ databases">
        <authorList>
            <person name="Aslett M."/>
        </authorList>
    </citation>
    <scope>NUCLEOTIDE SEQUENCE [LARGE SCALE GENOMIC DNA]</scope>
    <source>
        <strain evidence="2">Houghton</strain>
    </source>
</reference>
<dbReference type="PANTHER" id="PTHR12849">
    <property type="entry name" value="RNA LARIAT DEBRANCHING ENZYME"/>
    <property type="match status" value="1"/>
</dbReference>
<sequence length="277" mass="32160">MYRYYGGWLAPNIFYLGKSGVIKVGGLRIAGISGIYDKRHFKLGHFERLPYDDDTARSVYHVREFELMKLHCVGIRIEGPIDIMLSHDWPEGIYNYGDKFSLLRVKPQFKPDMESQTLGSPASMALLKRMKPHPSEEDREFVLRRLREMMKERKEKVGENKNTKEKEEKKEEEIEEETEKEEENKINIFPWPHWTDPPYQCLEEQRKQILKIIGMEDYDVLADTNEGATSSSSIKAPGKQNEKNININKININNTPTAAAIMAKPPEEEISLDIDEL</sequence>
<gene>
    <name evidence="2" type="ORF">EBH_0051610</name>
</gene>
<reference evidence="2" key="1">
    <citation type="submission" date="2013-10" db="EMBL/GenBank/DDBJ databases">
        <title>Genomic analysis of the causative agents of coccidiosis in chickens.</title>
        <authorList>
            <person name="Reid A.J."/>
            <person name="Blake D."/>
            <person name="Billington K."/>
            <person name="Browne H."/>
            <person name="Dunn M."/>
            <person name="Hung S."/>
            <person name="Kawahara F."/>
            <person name="Miranda-Saavedra D."/>
            <person name="Mourier T."/>
            <person name="Nagra H."/>
            <person name="Otto T.D."/>
            <person name="Rawlings N."/>
            <person name="Sanchez A."/>
            <person name="Sanders M."/>
            <person name="Subramaniam C."/>
            <person name="Tay Y."/>
            <person name="Dear P."/>
            <person name="Doerig C."/>
            <person name="Gruber A."/>
            <person name="Parkinson J."/>
            <person name="Shirley M."/>
            <person name="Wan K.L."/>
            <person name="Berriman M."/>
            <person name="Tomley F."/>
            <person name="Pain A."/>
        </authorList>
    </citation>
    <scope>NUCLEOTIDE SEQUENCE [LARGE SCALE GENOMIC DNA]</scope>
    <source>
        <strain evidence="2">Houghton</strain>
    </source>
</reference>
<dbReference type="OrthoDB" id="407609at2759"/>
<evidence type="ECO:0000313" key="3">
    <source>
        <dbReference type="Proteomes" id="UP000030750"/>
    </source>
</evidence>
<evidence type="ECO:0000313" key="2">
    <source>
        <dbReference type="EMBL" id="CDJ52674.1"/>
    </source>
</evidence>
<dbReference type="GO" id="GO:0000398">
    <property type="term" value="P:mRNA splicing, via spliceosome"/>
    <property type="evidence" value="ECO:0007669"/>
    <property type="project" value="TreeGrafter"/>
</dbReference>
<feature type="compositionally biased region" description="Basic and acidic residues" evidence="1">
    <location>
        <begin position="153"/>
        <end position="172"/>
    </location>
</feature>
<dbReference type="Proteomes" id="UP000030750">
    <property type="component" value="Unassembled WGS sequence"/>
</dbReference>
<accession>U6LVQ5</accession>
<feature type="region of interest" description="Disordered" evidence="1">
    <location>
        <begin position="153"/>
        <end position="183"/>
    </location>
</feature>
<dbReference type="GO" id="GO:0008419">
    <property type="term" value="F:RNA lariat debranching enzyme activity"/>
    <property type="evidence" value="ECO:0007669"/>
    <property type="project" value="TreeGrafter"/>
</dbReference>
<evidence type="ECO:0000256" key="1">
    <source>
        <dbReference type="SAM" id="MobiDB-lite"/>
    </source>
</evidence>